<dbReference type="EMBL" id="QGKX02001290">
    <property type="protein sequence ID" value="KAF3536500.1"/>
    <property type="molecule type" value="Genomic_DNA"/>
</dbReference>
<comment type="caution">
    <text evidence="2">The sequence shown here is derived from an EMBL/GenBank/DDBJ whole genome shotgun (WGS) entry which is preliminary data.</text>
</comment>
<organism evidence="2 3">
    <name type="scientific">Brassica cretica</name>
    <name type="common">Mustard</name>
    <dbReference type="NCBI Taxonomy" id="69181"/>
    <lineage>
        <taxon>Eukaryota</taxon>
        <taxon>Viridiplantae</taxon>
        <taxon>Streptophyta</taxon>
        <taxon>Embryophyta</taxon>
        <taxon>Tracheophyta</taxon>
        <taxon>Spermatophyta</taxon>
        <taxon>Magnoliopsida</taxon>
        <taxon>eudicotyledons</taxon>
        <taxon>Gunneridae</taxon>
        <taxon>Pentapetalae</taxon>
        <taxon>rosids</taxon>
        <taxon>malvids</taxon>
        <taxon>Brassicales</taxon>
        <taxon>Brassicaceae</taxon>
        <taxon>Brassiceae</taxon>
        <taxon>Brassica</taxon>
    </lineage>
</organism>
<evidence type="ECO:0000256" key="1">
    <source>
        <dbReference type="SAM" id="MobiDB-lite"/>
    </source>
</evidence>
<feature type="region of interest" description="Disordered" evidence="1">
    <location>
        <begin position="156"/>
        <end position="230"/>
    </location>
</feature>
<reference evidence="2" key="1">
    <citation type="submission" date="2019-12" db="EMBL/GenBank/DDBJ databases">
        <title>Genome sequencing and annotation of Brassica cretica.</title>
        <authorList>
            <person name="Studholme D.J."/>
            <person name="Sarris P."/>
        </authorList>
    </citation>
    <scope>NUCLEOTIDE SEQUENCE</scope>
    <source>
        <strain evidence="2">PFS-109/04</strain>
        <tissue evidence="2">Leaf</tissue>
    </source>
</reference>
<feature type="compositionally biased region" description="Acidic residues" evidence="1">
    <location>
        <begin position="210"/>
        <end position="221"/>
    </location>
</feature>
<dbReference type="Proteomes" id="UP000712600">
    <property type="component" value="Unassembled WGS sequence"/>
</dbReference>
<evidence type="ECO:0000313" key="2">
    <source>
        <dbReference type="EMBL" id="KAF3536500.1"/>
    </source>
</evidence>
<sequence length="349" mass="37840">MVSEPGAGSSGHAGESEGRALASHLQGAGKNMEHEVIRKSDIDALIKALKESGNPIEHTLCYSYSARVLSRTCDRLLDNLDSMNMGVEKHRTYAAKKPPGTNDKLLGAGSFGLAGESGGRAVAPHHQGAGKNMEHEVIRKSDIDALIKALKESSNTLGNTLEPSHIDHEGANGTDVDEHGGGNQDFVHHPDQSGIQDEEETGNGEHQEQGEVETNEEEAPEQVEQVPTLRRSTRLKRDASNWVNTRVYYNAQAVEHPSQAVPYKAVRAVPSVPSGSIHNSTKKGFTGVKEVNGQRGFTLGDVTVYMAKGTEPYPYRLGQTVKAKGALSKMPKTCDSFHWINFELNQPYP</sequence>
<protein>
    <submittedName>
        <fullName evidence="2">Uncharacterized protein</fullName>
    </submittedName>
</protein>
<dbReference type="AlphaFoldDB" id="A0A8S9Q5C4"/>
<proteinExistence type="predicted"/>
<name>A0A8S9Q5C4_BRACR</name>
<evidence type="ECO:0000313" key="3">
    <source>
        <dbReference type="Proteomes" id="UP000712600"/>
    </source>
</evidence>
<feature type="compositionally biased region" description="Basic and acidic residues" evidence="1">
    <location>
        <begin position="164"/>
        <end position="191"/>
    </location>
</feature>
<accession>A0A8S9Q5C4</accession>
<gene>
    <name evidence="2" type="ORF">F2Q69_00021525</name>
</gene>